<accession>A0A415GJD8</accession>
<feature type="domain" description="YhcG PDDEXK nuclease" evidence="1">
    <location>
        <begin position="232"/>
        <end position="391"/>
    </location>
</feature>
<dbReference type="PANTHER" id="PTHR30547:SF0">
    <property type="entry name" value="BLR8175 PROTEIN"/>
    <property type="match status" value="1"/>
</dbReference>
<sequence>MNKDLSSIASAVQAIKTAILQGQYEASVGVNRVQLATYYGVGRYLSQHTRKGVWGTGALKAISEQLQREMPGLRGFSDRNLRNMRLFYERWEMLDGKSAVATAKLEEKESNDVLAVATAKTDTGCNSSVATEELQVIDEDVNIDSVITITQIKDFPVEDFFRVPFTHHVEIFAAKTLPERYYYIHRTAEEHLSVYGLKRAIANDAYHHQDTLPNNFNTTISNAAMARKAVMMFKDEYMLNFINTEQIGERDSEDVDERVVEHRIVQNIKNFIMTFGRDFAFIGNQYLLEVYGVEHFPDLLFFNRELNCMVCVELKTGTFKSAYLGQLMAYLTILDDKVKKVHENPSIGIVLCKDAKKEYVEYIIRDYNKPMGVATYKTASDMPEPLRRALPNEEQFGKLLEGYNLTEEEKD</sequence>
<reference evidence="3 4" key="1">
    <citation type="submission" date="2018-08" db="EMBL/GenBank/DDBJ databases">
        <title>A genome reference for cultivated species of the human gut microbiota.</title>
        <authorList>
            <person name="Zou Y."/>
            <person name="Xue W."/>
            <person name="Luo G."/>
        </authorList>
    </citation>
    <scope>NUCLEOTIDE SEQUENCE [LARGE SCALE GENOMIC DNA]</scope>
    <source>
        <strain evidence="3 4">AF42-9</strain>
    </source>
</reference>
<protein>
    <submittedName>
        <fullName evidence="3">DUF1016 family protein</fullName>
    </submittedName>
</protein>
<dbReference type="GO" id="GO:0003676">
    <property type="term" value="F:nucleic acid binding"/>
    <property type="evidence" value="ECO:0007669"/>
    <property type="project" value="InterPro"/>
</dbReference>
<dbReference type="InterPro" id="IPR009362">
    <property type="entry name" value="YhcG_C"/>
</dbReference>
<proteinExistence type="predicted"/>
<dbReference type="Proteomes" id="UP000286598">
    <property type="component" value="Unassembled WGS sequence"/>
</dbReference>
<dbReference type="Gene3D" id="3.40.1350.10">
    <property type="match status" value="1"/>
</dbReference>
<gene>
    <name evidence="3" type="ORF">DW060_09050</name>
</gene>
<feature type="domain" description="YhcG N-terminal" evidence="2">
    <location>
        <begin position="15"/>
        <end position="92"/>
    </location>
</feature>
<evidence type="ECO:0000259" key="1">
    <source>
        <dbReference type="Pfam" id="PF06250"/>
    </source>
</evidence>
<dbReference type="InterPro" id="IPR041527">
    <property type="entry name" value="YhcG_N"/>
</dbReference>
<dbReference type="EMBL" id="QRNO01000044">
    <property type="protein sequence ID" value="RHK49379.1"/>
    <property type="molecule type" value="Genomic_DNA"/>
</dbReference>
<organism evidence="3 4">
    <name type="scientific">Leyella stercorea</name>
    <dbReference type="NCBI Taxonomy" id="363265"/>
    <lineage>
        <taxon>Bacteria</taxon>
        <taxon>Pseudomonadati</taxon>
        <taxon>Bacteroidota</taxon>
        <taxon>Bacteroidia</taxon>
        <taxon>Bacteroidales</taxon>
        <taxon>Prevotellaceae</taxon>
        <taxon>Leyella</taxon>
    </lineage>
</organism>
<comment type="caution">
    <text evidence="3">The sequence shown here is derived from an EMBL/GenBank/DDBJ whole genome shotgun (WGS) entry which is preliminary data.</text>
</comment>
<evidence type="ECO:0000259" key="2">
    <source>
        <dbReference type="Pfam" id="PF17761"/>
    </source>
</evidence>
<dbReference type="Pfam" id="PF17761">
    <property type="entry name" value="DUF1016_N"/>
    <property type="match status" value="1"/>
</dbReference>
<dbReference type="InterPro" id="IPR053148">
    <property type="entry name" value="PD-DEXK-like_domain"/>
</dbReference>
<dbReference type="OrthoDB" id="9801263at2"/>
<dbReference type="InterPro" id="IPR011856">
    <property type="entry name" value="tRNA_endonuc-like_dom_sf"/>
</dbReference>
<keyword evidence="4" id="KW-1185">Reference proteome</keyword>
<evidence type="ECO:0000313" key="4">
    <source>
        <dbReference type="Proteomes" id="UP000286598"/>
    </source>
</evidence>
<name>A0A415GJD8_9BACT</name>
<dbReference type="AlphaFoldDB" id="A0A415GJD8"/>
<dbReference type="RefSeq" id="WP_118355613.1">
    <property type="nucleotide sequence ID" value="NZ_CAUBZY010000007.1"/>
</dbReference>
<evidence type="ECO:0000313" key="3">
    <source>
        <dbReference type="EMBL" id="RHK49379.1"/>
    </source>
</evidence>
<dbReference type="Pfam" id="PF06250">
    <property type="entry name" value="YhcG_C"/>
    <property type="match status" value="1"/>
</dbReference>
<dbReference type="PANTHER" id="PTHR30547">
    <property type="entry name" value="UNCHARACTERIZED PROTEIN YHCG-RELATED"/>
    <property type="match status" value="1"/>
</dbReference>